<protein>
    <submittedName>
        <fullName evidence="1">Uncharacterized protein</fullName>
    </submittedName>
</protein>
<organism evidence="1">
    <name type="scientific">Arundo donax</name>
    <name type="common">Giant reed</name>
    <name type="synonym">Donax arundinaceus</name>
    <dbReference type="NCBI Taxonomy" id="35708"/>
    <lineage>
        <taxon>Eukaryota</taxon>
        <taxon>Viridiplantae</taxon>
        <taxon>Streptophyta</taxon>
        <taxon>Embryophyta</taxon>
        <taxon>Tracheophyta</taxon>
        <taxon>Spermatophyta</taxon>
        <taxon>Magnoliopsida</taxon>
        <taxon>Liliopsida</taxon>
        <taxon>Poales</taxon>
        <taxon>Poaceae</taxon>
        <taxon>PACMAD clade</taxon>
        <taxon>Arundinoideae</taxon>
        <taxon>Arundineae</taxon>
        <taxon>Arundo</taxon>
    </lineage>
</organism>
<name>A0A0A9C8A9_ARUDO</name>
<reference evidence="1" key="1">
    <citation type="submission" date="2014-09" db="EMBL/GenBank/DDBJ databases">
        <authorList>
            <person name="Magalhaes I.L.F."/>
            <person name="Oliveira U."/>
            <person name="Santos F.R."/>
            <person name="Vidigal T.H.D.A."/>
            <person name="Brescovit A.D."/>
            <person name="Santos A.J."/>
        </authorList>
    </citation>
    <scope>NUCLEOTIDE SEQUENCE</scope>
    <source>
        <tissue evidence="1">Shoot tissue taken approximately 20 cm above the soil surface</tissue>
    </source>
</reference>
<dbReference type="EMBL" id="GBRH01227207">
    <property type="protein sequence ID" value="JAD70688.1"/>
    <property type="molecule type" value="Transcribed_RNA"/>
</dbReference>
<sequence length="37" mass="4001">MKHFVEQLVGGADRAQRRWGIDGGPALSQRISASAAY</sequence>
<evidence type="ECO:0000313" key="1">
    <source>
        <dbReference type="EMBL" id="JAD70688.1"/>
    </source>
</evidence>
<reference evidence="1" key="2">
    <citation type="journal article" date="2015" name="Data Brief">
        <title>Shoot transcriptome of the giant reed, Arundo donax.</title>
        <authorList>
            <person name="Barrero R.A."/>
            <person name="Guerrero F.D."/>
            <person name="Moolhuijzen P."/>
            <person name="Goolsby J.A."/>
            <person name="Tidwell J."/>
            <person name="Bellgard S.E."/>
            <person name="Bellgard M.I."/>
        </authorList>
    </citation>
    <scope>NUCLEOTIDE SEQUENCE</scope>
    <source>
        <tissue evidence="1">Shoot tissue taken approximately 20 cm above the soil surface</tissue>
    </source>
</reference>
<accession>A0A0A9C8A9</accession>
<dbReference type="AlphaFoldDB" id="A0A0A9C8A9"/>
<proteinExistence type="predicted"/>